<accession>A0A2T4S9M9</accession>
<dbReference type="InterPro" id="IPR000871">
    <property type="entry name" value="Beta-lactam_class-A"/>
</dbReference>
<dbReference type="Gene3D" id="2.30.140.20">
    <property type="entry name" value="Penicillin-binding protein 4, C-terminal domain"/>
    <property type="match status" value="1"/>
</dbReference>
<evidence type="ECO:0000259" key="12">
    <source>
        <dbReference type="Pfam" id="PF00768"/>
    </source>
</evidence>
<keyword evidence="7" id="KW-0961">Cell wall biogenesis/degradation</keyword>
<dbReference type="InterPro" id="IPR012338">
    <property type="entry name" value="Beta-lactam/transpept-like"/>
</dbReference>
<dbReference type="SUPFAM" id="SSF69189">
    <property type="entry name" value="Penicillin-binding protein associated domain"/>
    <property type="match status" value="1"/>
</dbReference>
<dbReference type="AlphaFoldDB" id="A0A2T4S9M9"/>
<dbReference type="InterPro" id="IPR015956">
    <property type="entry name" value="Peniciliin-bd_prot_C_sf"/>
</dbReference>
<proteinExistence type="inferred from homology"/>
<keyword evidence="4" id="KW-0378">Hydrolase</keyword>
<evidence type="ECO:0000256" key="7">
    <source>
        <dbReference type="ARBA" id="ARBA00023316"/>
    </source>
</evidence>
<dbReference type="GO" id="GO:0006508">
    <property type="term" value="P:proteolysis"/>
    <property type="evidence" value="ECO:0007669"/>
    <property type="project" value="InterPro"/>
</dbReference>
<dbReference type="GO" id="GO:0008800">
    <property type="term" value="F:beta-lactamase activity"/>
    <property type="evidence" value="ECO:0007669"/>
    <property type="project" value="InterPro"/>
</dbReference>
<evidence type="ECO:0000256" key="3">
    <source>
        <dbReference type="ARBA" id="ARBA00022729"/>
    </source>
</evidence>
<evidence type="ECO:0000256" key="2">
    <source>
        <dbReference type="ARBA" id="ARBA00007164"/>
    </source>
</evidence>
<dbReference type="GO" id="GO:0009252">
    <property type="term" value="P:peptidoglycan biosynthetic process"/>
    <property type="evidence" value="ECO:0007669"/>
    <property type="project" value="UniProtKB-KW"/>
</dbReference>
<feature type="chain" id="PRO_5043160879" evidence="11">
    <location>
        <begin position="28"/>
        <end position="389"/>
    </location>
</feature>
<evidence type="ECO:0000256" key="1">
    <source>
        <dbReference type="ARBA" id="ARBA00003217"/>
    </source>
</evidence>
<feature type="binding site" evidence="9">
    <location>
        <position position="252"/>
    </location>
    <ligand>
        <name>substrate</name>
    </ligand>
</feature>
<evidence type="ECO:0000256" key="5">
    <source>
        <dbReference type="ARBA" id="ARBA00022960"/>
    </source>
</evidence>
<dbReference type="Pfam" id="PF09211">
    <property type="entry name" value="DUF1958"/>
    <property type="match status" value="1"/>
</dbReference>
<dbReference type="GO" id="GO:0008360">
    <property type="term" value="P:regulation of cell shape"/>
    <property type="evidence" value="ECO:0007669"/>
    <property type="project" value="UniProtKB-KW"/>
</dbReference>
<evidence type="ECO:0000259" key="13">
    <source>
        <dbReference type="Pfam" id="PF09211"/>
    </source>
</evidence>
<gene>
    <name evidence="14" type="ORF">BUZ61_08780</name>
</gene>
<dbReference type="GO" id="GO:0030655">
    <property type="term" value="P:beta-lactam antibiotic catabolic process"/>
    <property type="evidence" value="ECO:0007669"/>
    <property type="project" value="InterPro"/>
</dbReference>
<comment type="caution">
    <text evidence="14">The sequence shown here is derived from an EMBL/GenBank/DDBJ whole genome shotgun (WGS) entry which is preliminary data.</text>
</comment>
<dbReference type="RefSeq" id="WP_107644292.1">
    <property type="nucleotide sequence ID" value="NZ_CP120099.1"/>
</dbReference>
<feature type="active site" description="Proton acceptor" evidence="8">
    <location>
        <position position="71"/>
    </location>
</feature>
<feature type="signal peptide" evidence="11">
    <location>
        <begin position="1"/>
        <end position="27"/>
    </location>
</feature>
<dbReference type="InterPro" id="IPR001967">
    <property type="entry name" value="Peptidase_S11_N"/>
</dbReference>
<feature type="domain" description="Penicillin-binding protein 4 C-terminal" evidence="13">
    <location>
        <begin position="309"/>
        <end position="371"/>
    </location>
</feature>
<dbReference type="EMBL" id="PZHR01000043">
    <property type="protein sequence ID" value="PTK58587.1"/>
    <property type="molecule type" value="Genomic_DNA"/>
</dbReference>
<dbReference type="GO" id="GO:0071555">
    <property type="term" value="P:cell wall organization"/>
    <property type="evidence" value="ECO:0007669"/>
    <property type="project" value="UniProtKB-KW"/>
</dbReference>
<dbReference type="InterPro" id="IPR015294">
    <property type="entry name" value="Pen-bd_prot4_C_dom"/>
</dbReference>
<evidence type="ECO:0000256" key="11">
    <source>
        <dbReference type="SAM" id="SignalP"/>
    </source>
</evidence>
<feature type="active site" description="Acyl-ester intermediate" evidence="8">
    <location>
        <position position="68"/>
    </location>
</feature>
<organism evidence="14 15">
    <name type="scientific">Staphylococcus nepalensis</name>
    <dbReference type="NCBI Taxonomy" id="214473"/>
    <lineage>
        <taxon>Bacteria</taxon>
        <taxon>Bacillati</taxon>
        <taxon>Bacillota</taxon>
        <taxon>Bacilli</taxon>
        <taxon>Bacillales</taxon>
        <taxon>Staphylococcaceae</taxon>
        <taxon>Staphylococcus</taxon>
    </lineage>
</organism>
<reference evidence="14 15" key="1">
    <citation type="journal article" date="2016" name="Front. Microbiol.">
        <title>Comprehensive Phylogenetic Analysis of Bovine Non-aureus Staphylococci Species Based on Whole-Genome Sequencing.</title>
        <authorList>
            <person name="Naushad S."/>
            <person name="Barkema H.W."/>
            <person name="Luby C."/>
            <person name="Condas L.A."/>
            <person name="Nobrega D.B."/>
            <person name="Carson D.A."/>
            <person name="De Buck J."/>
        </authorList>
    </citation>
    <scope>NUCLEOTIDE SEQUENCE [LARGE SCALE GENOMIC DNA]</scope>
    <source>
        <strain evidence="14 15">SNUC 4337</strain>
    </source>
</reference>
<feature type="domain" description="Peptidase S11 D-alanyl-D-alanine carboxypeptidase A N-terminal" evidence="12">
    <location>
        <begin position="48"/>
        <end position="281"/>
    </location>
</feature>
<feature type="active site" evidence="8">
    <location>
        <position position="132"/>
    </location>
</feature>
<dbReference type="SUPFAM" id="SSF56601">
    <property type="entry name" value="beta-lactamase/transpeptidase-like"/>
    <property type="match status" value="1"/>
</dbReference>
<dbReference type="PANTHER" id="PTHR35333:SF4">
    <property type="entry name" value="SLR0121 PROTEIN"/>
    <property type="match status" value="1"/>
</dbReference>
<comment type="similarity">
    <text evidence="2 10">Belongs to the peptidase S11 family.</text>
</comment>
<evidence type="ECO:0000256" key="8">
    <source>
        <dbReference type="PIRSR" id="PIRSR618044-1"/>
    </source>
</evidence>
<dbReference type="OrthoDB" id="9791132at2"/>
<name>A0A2T4S9M9_9STAP</name>
<evidence type="ECO:0000313" key="14">
    <source>
        <dbReference type="EMBL" id="PTK58587.1"/>
    </source>
</evidence>
<sequence>MLNKISVVILSCILSLTMMIPTSSAIAQSATPEDTYGDQYKPESVSVITQTGQILYQSNDDKVTDPASLTKMMTMYLTFDAIENGDIKASDKIQITPDYEKMSELPNLASVPLEAEQAYTIDQFLRQITLESSNAATLILGEKIVGSTSRFTNQMNDKAKKIGMEHTHFVNPTGADNQLLHQYAPEKYKKERKTQTTSQDMTILMQHLLKDHPEVLTYSSKTKDNQFDTELKTKNLSLKGERFDLKGADGLKTGTSDEGYSLALTSKRDGLRLNEAILNVKPFPSNKAKNERHKIANKHINKQFDKYEYRKVLSEGEHEINDKTYHVKNDLYDVVPKKMKNVKLNVDKKGKAYVSYKRQFIKGTHAPKVDVSLKKEENKFTAFFKNLFR</sequence>
<dbReference type="Proteomes" id="UP000240400">
    <property type="component" value="Unassembled WGS sequence"/>
</dbReference>
<dbReference type="Gene3D" id="3.40.710.10">
    <property type="entry name" value="DD-peptidase/beta-lactamase superfamily"/>
    <property type="match status" value="1"/>
</dbReference>
<dbReference type="InterPro" id="IPR018044">
    <property type="entry name" value="Peptidase_S11"/>
</dbReference>
<dbReference type="GO" id="GO:0009002">
    <property type="term" value="F:serine-type D-Ala-D-Ala carboxypeptidase activity"/>
    <property type="evidence" value="ECO:0007669"/>
    <property type="project" value="InterPro"/>
</dbReference>
<evidence type="ECO:0000256" key="6">
    <source>
        <dbReference type="ARBA" id="ARBA00022984"/>
    </source>
</evidence>
<dbReference type="PANTHER" id="PTHR35333">
    <property type="entry name" value="BETA-LACTAMASE"/>
    <property type="match status" value="1"/>
</dbReference>
<dbReference type="GO" id="GO:0046677">
    <property type="term" value="P:response to antibiotic"/>
    <property type="evidence" value="ECO:0007669"/>
    <property type="project" value="InterPro"/>
</dbReference>
<dbReference type="InterPro" id="IPR037091">
    <property type="entry name" value="Pen-bd_prot4_C_dom_sf"/>
</dbReference>
<dbReference type="Pfam" id="PF00768">
    <property type="entry name" value="Peptidase_S11"/>
    <property type="match status" value="1"/>
</dbReference>
<evidence type="ECO:0000256" key="10">
    <source>
        <dbReference type="RuleBase" id="RU004016"/>
    </source>
</evidence>
<keyword evidence="6" id="KW-0573">Peptidoglycan synthesis</keyword>
<evidence type="ECO:0000256" key="9">
    <source>
        <dbReference type="PIRSR" id="PIRSR618044-2"/>
    </source>
</evidence>
<evidence type="ECO:0000256" key="4">
    <source>
        <dbReference type="ARBA" id="ARBA00022801"/>
    </source>
</evidence>
<dbReference type="PRINTS" id="PR00725">
    <property type="entry name" value="DADACBPTASE1"/>
</dbReference>
<comment type="function">
    <text evidence="1">Removes C-terminal D-alanyl residues from sugar-peptide cell wall precursors.</text>
</comment>
<evidence type="ECO:0000313" key="15">
    <source>
        <dbReference type="Proteomes" id="UP000240400"/>
    </source>
</evidence>
<keyword evidence="3 11" id="KW-0732">Signal</keyword>
<keyword evidence="5" id="KW-0133">Cell shape</keyword>
<dbReference type="NCBIfam" id="NF038258">
    <property type="entry name" value="PBP4_Staph"/>
    <property type="match status" value="1"/>
</dbReference>
<protein>
    <submittedName>
        <fullName evidence="14">Penicillin-binding protein</fullName>
    </submittedName>
</protein>